<comment type="caution">
    <text evidence="2">The sequence shown here is derived from an EMBL/GenBank/DDBJ whole genome shotgun (WGS) entry which is preliminary data.</text>
</comment>
<organism evidence="2 3">
    <name type="scientific">Lachnellula suecica</name>
    <dbReference type="NCBI Taxonomy" id="602035"/>
    <lineage>
        <taxon>Eukaryota</taxon>
        <taxon>Fungi</taxon>
        <taxon>Dikarya</taxon>
        <taxon>Ascomycota</taxon>
        <taxon>Pezizomycotina</taxon>
        <taxon>Leotiomycetes</taxon>
        <taxon>Helotiales</taxon>
        <taxon>Lachnaceae</taxon>
        <taxon>Lachnellula</taxon>
    </lineage>
</organism>
<dbReference type="Gene3D" id="3.40.30.10">
    <property type="entry name" value="Glutaredoxin"/>
    <property type="match status" value="1"/>
</dbReference>
<proteinExistence type="predicted"/>
<dbReference type="GO" id="GO:0016491">
    <property type="term" value="F:oxidoreductase activity"/>
    <property type="evidence" value="ECO:0007669"/>
    <property type="project" value="InterPro"/>
</dbReference>
<protein>
    <recommendedName>
        <fullName evidence="1">DSBA-like thioredoxin domain-containing protein</fullName>
    </recommendedName>
</protein>
<evidence type="ECO:0000259" key="1">
    <source>
        <dbReference type="Pfam" id="PF01323"/>
    </source>
</evidence>
<keyword evidence="3" id="KW-1185">Reference proteome</keyword>
<dbReference type="PANTHER" id="PTHR13887">
    <property type="entry name" value="GLUTATHIONE S-TRANSFERASE KAPPA"/>
    <property type="match status" value="1"/>
</dbReference>
<dbReference type="InterPro" id="IPR001853">
    <property type="entry name" value="DSBA-like_thioredoxin_dom"/>
</dbReference>
<dbReference type="OrthoDB" id="1930760at2759"/>
<evidence type="ECO:0000313" key="2">
    <source>
        <dbReference type="EMBL" id="TVY81432.1"/>
    </source>
</evidence>
<sequence length="263" mass="29943">MYESVVNFTLDTICPWYAGLQLPNILLISFGPLQDIFSEEEASKHLHIEKSSLTSVTLHRLDEALRRVRETDASDKVTFTIKYFPYQLYPEASQEGEGKYEWYKKSKYGDSEDKMKMYVTLMTAYGVSAGINYKFHGIVANTLPAHRVIQHFQETKGPEVADKLVISLYRQYFEEEKHPSSQETLLAACKEAGIDEKEAKTVVEDESEGLMETKMLIREQVSNGVDSVPVITFEGMRRDVTITGANEVEDYVKALQQIVKESS</sequence>
<gene>
    <name evidence="2" type="ORF">LSUE1_G001777</name>
</gene>
<dbReference type="Pfam" id="PF01323">
    <property type="entry name" value="DSBA"/>
    <property type="match status" value="1"/>
</dbReference>
<dbReference type="SUPFAM" id="SSF52833">
    <property type="entry name" value="Thioredoxin-like"/>
    <property type="match status" value="1"/>
</dbReference>
<dbReference type="InterPro" id="IPR036249">
    <property type="entry name" value="Thioredoxin-like_sf"/>
</dbReference>
<feature type="domain" description="DSBA-like thioredoxin" evidence="1">
    <location>
        <begin position="66"/>
        <end position="256"/>
    </location>
</feature>
<dbReference type="EMBL" id="QGMK01000480">
    <property type="protein sequence ID" value="TVY81432.1"/>
    <property type="molecule type" value="Genomic_DNA"/>
</dbReference>
<reference evidence="2 3" key="1">
    <citation type="submission" date="2018-05" db="EMBL/GenBank/DDBJ databases">
        <title>Genome sequencing and assembly of the regulated plant pathogen Lachnellula willkommii and related sister species for the development of diagnostic species identification markers.</title>
        <authorList>
            <person name="Giroux E."/>
            <person name="Bilodeau G."/>
        </authorList>
    </citation>
    <scope>NUCLEOTIDE SEQUENCE [LARGE SCALE GENOMIC DNA]</scope>
    <source>
        <strain evidence="2 3">CBS 268.59</strain>
    </source>
</reference>
<dbReference type="Proteomes" id="UP000469558">
    <property type="component" value="Unassembled WGS sequence"/>
</dbReference>
<dbReference type="PANTHER" id="PTHR13887:SF52">
    <property type="entry name" value="DSBA-LIKE THIOREDOXIN DOMAIN-CONTAINING PROTEIN"/>
    <property type="match status" value="1"/>
</dbReference>
<evidence type="ECO:0000313" key="3">
    <source>
        <dbReference type="Proteomes" id="UP000469558"/>
    </source>
</evidence>
<dbReference type="AlphaFoldDB" id="A0A8T9C8P7"/>
<name>A0A8T9C8P7_9HELO</name>
<accession>A0A8T9C8P7</accession>